<feature type="transmembrane region" description="Helical" evidence="1">
    <location>
        <begin position="90"/>
        <end position="108"/>
    </location>
</feature>
<feature type="transmembrane region" description="Helical" evidence="1">
    <location>
        <begin position="375"/>
        <end position="396"/>
    </location>
</feature>
<feature type="transmembrane region" description="Helical" evidence="1">
    <location>
        <begin position="310"/>
        <end position="328"/>
    </location>
</feature>
<gene>
    <name evidence="2" type="ORF">HC246_17185</name>
</gene>
<feature type="transmembrane region" description="Helical" evidence="1">
    <location>
        <begin position="162"/>
        <end position="182"/>
    </location>
</feature>
<dbReference type="Pfam" id="PF13347">
    <property type="entry name" value="MFS_2"/>
    <property type="match status" value="1"/>
</dbReference>
<feature type="transmembrane region" description="Helical" evidence="1">
    <location>
        <begin position="423"/>
        <end position="447"/>
    </location>
</feature>
<dbReference type="NCBIfam" id="TIGR00792">
    <property type="entry name" value="gph"/>
    <property type="match status" value="1"/>
</dbReference>
<keyword evidence="1" id="KW-0812">Transmembrane</keyword>
<dbReference type="InterPro" id="IPR001927">
    <property type="entry name" value="Na/Gal_symport"/>
</dbReference>
<evidence type="ECO:0000313" key="2">
    <source>
        <dbReference type="EMBL" id="NMF59704.1"/>
    </source>
</evidence>
<dbReference type="Gene3D" id="1.20.1250.20">
    <property type="entry name" value="MFS general substrate transporter like domains"/>
    <property type="match status" value="2"/>
</dbReference>
<evidence type="ECO:0000256" key="1">
    <source>
        <dbReference type="SAM" id="Phobius"/>
    </source>
</evidence>
<dbReference type="RefSeq" id="WP_169364701.1">
    <property type="nucleotide sequence ID" value="NZ_JAAVJL010000002.1"/>
</dbReference>
<dbReference type="InterPro" id="IPR036259">
    <property type="entry name" value="MFS_trans_sf"/>
</dbReference>
<name>A0ABX1LUC2_9CYAN</name>
<comment type="caution">
    <text evidence="2">The sequence shown here is derived from an EMBL/GenBank/DDBJ whole genome shotgun (WGS) entry which is preliminary data.</text>
</comment>
<feature type="transmembrane region" description="Helical" evidence="1">
    <location>
        <begin position="38"/>
        <end position="61"/>
    </location>
</feature>
<accession>A0ABX1LUC2</accession>
<feature type="transmembrane region" description="Helical" evidence="1">
    <location>
        <begin position="188"/>
        <end position="209"/>
    </location>
</feature>
<reference evidence="2 3" key="1">
    <citation type="submission" date="2020-03" db="EMBL/GenBank/DDBJ databases">
        <title>Draft Genome Sequence of 2-Methylisoborneol Producing Pseudanabaena yagii Strain GIHE-NHR1 Isolated from North Han River in South Korea.</title>
        <authorList>
            <person name="Jeong J."/>
        </authorList>
    </citation>
    <scope>NUCLEOTIDE SEQUENCE [LARGE SCALE GENOMIC DNA]</scope>
    <source>
        <strain evidence="2 3">GIHE-NHR1</strain>
    </source>
</reference>
<keyword evidence="3" id="KW-1185">Reference proteome</keyword>
<dbReference type="EMBL" id="JAAVJL010000002">
    <property type="protein sequence ID" value="NMF59704.1"/>
    <property type="molecule type" value="Genomic_DNA"/>
</dbReference>
<dbReference type="InterPro" id="IPR039672">
    <property type="entry name" value="MFS_2"/>
</dbReference>
<feature type="transmembrane region" description="Helical" evidence="1">
    <location>
        <begin position="120"/>
        <end position="141"/>
    </location>
</feature>
<feature type="transmembrane region" description="Helical" evidence="1">
    <location>
        <begin position="280"/>
        <end position="298"/>
    </location>
</feature>
<dbReference type="CDD" id="cd17332">
    <property type="entry name" value="MFS_MelB_like"/>
    <property type="match status" value="1"/>
</dbReference>
<dbReference type="PANTHER" id="PTHR11328:SF24">
    <property type="entry name" value="MAJOR FACILITATOR SUPERFAMILY (MFS) PROFILE DOMAIN-CONTAINING PROTEIN"/>
    <property type="match status" value="1"/>
</dbReference>
<dbReference type="Proteomes" id="UP000738376">
    <property type="component" value="Unassembled WGS sequence"/>
</dbReference>
<feature type="transmembrane region" description="Helical" evidence="1">
    <location>
        <begin position="334"/>
        <end position="354"/>
    </location>
</feature>
<protein>
    <submittedName>
        <fullName evidence="2">MFS transporter</fullName>
    </submittedName>
</protein>
<keyword evidence="1" id="KW-1133">Transmembrane helix</keyword>
<sequence>MPSSSLPIDQQGRLSLLTKLAYGVGEIAPSMAGNIRTFFLLFFLTNVAGMSGTTAGIVLLIGRVWDIFIDPVIGWLSDRTTSRWGRRHSWMIYGAIPFGLFFFLQWIVPTTEPNLLFCYYVIIALLFDTAFTAVTLPLAALAPELTQDYSDRTSLISFKSSFALGGGIFGLLLAQIVFSKVADPNLKYAVLGGVCALLSIVAIYLSVWGTRHRVAFPDRSRQIEPPASIPLRSQIRIVFSNQPFVLLMGIYLCSWLAVNVTATVLPYYVVNWMGLPDQDFTQAAIAVQGSAMLMMLVWNSLSKSIGKRAIYFMGIPLWIIAQIGLLTLQPQQVGLMYLMAVLAGIGVSVAYLAPWAMLPDVIDLDELQTGQRREGIFYGFVVQLTKIGVAITLFLVGKSLDWSGFIATNAQQPLPIQPDSALWTIRLMMSLLPAVILIGGLILTYLYPITKAKHEEILLRLRQEK</sequence>
<keyword evidence="1" id="KW-0472">Membrane</keyword>
<dbReference type="PANTHER" id="PTHR11328">
    <property type="entry name" value="MAJOR FACILITATOR SUPERFAMILY DOMAIN-CONTAINING PROTEIN"/>
    <property type="match status" value="1"/>
</dbReference>
<organism evidence="2 3">
    <name type="scientific">Pseudanabaena yagii GIHE-NHR1</name>
    <dbReference type="NCBI Taxonomy" id="2722753"/>
    <lineage>
        <taxon>Bacteria</taxon>
        <taxon>Bacillati</taxon>
        <taxon>Cyanobacteriota</taxon>
        <taxon>Cyanophyceae</taxon>
        <taxon>Pseudanabaenales</taxon>
        <taxon>Pseudanabaenaceae</taxon>
        <taxon>Pseudanabaena</taxon>
        <taxon>Pseudanabaena yagii</taxon>
    </lineage>
</organism>
<dbReference type="SUPFAM" id="SSF103473">
    <property type="entry name" value="MFS general substrate transporter"/>
    <property type="match status" value="1"/>
</dbReference>
<feature type="transmembrane region" description="Helical" evidence="1">
    <location>
        <begin position="244"/>
        <end position="268"/>
    </location>
</feature>
<proteinExistence type="predicted"/>
<evidence type="ECO:0000313" key="3">
    <source>
        <dbReference type="Proteomes" id="UP000738376"/>
    </source>
</evidence>